<reference evidence="2 3" key="1">
    <citation type="submission" date="2017-05" db="EMBL/GenBank/DDBJ databases">
        <authorList>
            <person name="Song R."/>
            <person name="Chenine A.L."/>
            <person name="Ruprecht R.M."/>
        </authorList>
    </citation>
    <scope>NUCLEOTIDE SEQUENCE [LARGE SCALE GENOMIC DNA]</scope>
    <source>
        <strain evidence="2 3">CECT 8663</strain>
    </source>
</reference>
<protein>
    <recommendedName>
        <fullName evidence="1">4Fe-4S ferredoxin-type domain-containing protein</fullName>
    </recommendedName>
</protein>
<organism evidence="2 3">
    <name type="scientific">Pelagimonas varians</name>
    <dbReference type="NCBI Taxonomy" id="696760"/>
    <lineage>
        <taxon>Bacteria</taxon>
        <taxon>Pseudomonadati</taxon>
        <taxon>Pseudomonadota</taxon>
        <taxon>Alphaproteobacteria</taxon>
        <taxon>Rhodobacterales</taxon>
        <taxon>Roseobacteraceae</taxon>
        <taxon>Pelagimonas</taxon>
    </lineage>
</organism>
<dbReference type="EMBL" id="FXYH01000003">
    <property type="protein sequence ID" value="SMX37905.1"/>
    <property type="molecule type" value="Genomic_DNA"/>
</dbReference>
<dbReference type="AlphaFoldDB" id="A0A238K4Y4"/>
<sequence>MITLQAIERTAKSHGLAVRGVLHPQPDDCLPDHTKTLILLGPDEPAFWPVFSGSAEFHDNNPDPMDRWSKRICNGLAADWSGTAVFPSDGPPYPPFLSWATHSEHAWSSPVGLLVHHQAGLFISYRCAIALPALLEPDTAPEQPCTTCAAPCKTACPVSAIAPGKAYDIATCKAHMRSLEGETCRTQGCLVRRACPVSENFSRLEAQSAFHMAAFLKN</sequence>
<accession>A0A238K4Y4</accession>
<dbReference type="InterPro" id="IPR017896">
    <property type="entry name" value="4Fe4S_Fe-S-bd"/>
</dbReference>
<evidence type="ECO:0000259" key="1">
    <source>
        <dbReference type="PROSITE" id="PS51379"/>
    </source>
</evidence>
<dbReference type="PROSITE" id="PS51379">
    <property type="entry name" value="4FE4S_FER_2"/>
    <property type="match status" value="1"/>
</dbReference>
<evidence type="ECO:0000313" key="3">
    <source>
        <dbReference type="Proteomes" id="UP000220836"/>
    </source>
</evidence>
<dbReference type="Proteomes" id="UP000220836">
    <property type="component" value="Unassembled WGS sequence"/>
</dbReference>
<proteinExistence type="predicted"/>
<evidence type="ECO:0000313" key="2">
    <source>
        <dbReference type="EMBL" id="SMX37905.1"/>
    </source>
</evidence>
<feature type="domain" description="4Fe-4S ferredoxin-type" evidence="1">
    <location>
        <begin position="135"/>
        <end position="166"/>
    </location>
</feature>
<name>A0A238K4Y4_9RHOB</name>
<keyword evidence="3" id="KW-1185">Reference proteome</keyword>
<gene>
    <name evidence="2" type="ORF">PEV8663_01240</name>
</gene>